<dbReference type="AlphaFoldDB" id="A0A0R2L6Y9"/>
<dbReference type="EMBL" id="JQCB01000015">
    <property type="protein sequence ID" value="KRN94356.1"/>
    <property type="molecule type" value="Genomic_DNA"/>
</dbReference>
<dbReference type="CDD" id="cd06553">
    <property type="entry name" value="ASCH_Ef3133_like"/>
    <property type="match status" value="1"/>
</dbReference>
<dbReference type="InterPro" id="IPR015947">
    <property type="entry name" value="PUA-like_sf"/>
</dbReference>
<evidence type="ECO:0000313" key="2">
    <source>
        <dbReference type="EMBL" id="KRN94356.1"/>
    </source>
</evidence>
<dbReference type="SMART" id="SM01022">
    <property type="entry name" value="ASCH"/>
    <property type="match status" value="1"/>
</dbReference>
<gene>
    <name evidence="2" type="ORF">IV55_GL000528</name>
</gene>
<accession>A0A0R2L6Y9</accession>
<evidence type="ECO:0000313" key="3">
    <source>
        <dbReference type="Proteomes" id="UP000051139"/>
    </source>
</evidence>
<comment type="caution">
    <text evidence="2">The sequence shown here is derived from an EMBL/GenBank/DDBJ whole genome shotgun (WGS) entry which is preliminary data.</text>
</comment>
<dbReference type="PATRIC" id="fig|348151.3.peg.536"/>
<dbReference type="Pfam" id="PF04266">
    <property type="entry name" value="ASCH"/>
    <property type="match status" value="1"/>
</dbReference>
<dbReference type="PANTHER" id="PTHR39203">
    <property type="entry name" value="CYTOPLASMIC PROTEIN-RELATED"/>
    <property type="match status" value="1"/>
</dbReference>
<keyword evidence="3" id="KW-1185">Reference proteome</keyword>
<protein>
    <recommendedName>
        <fullName evidence="1">ASCH domain-containing protein</fullName>
    </recommendedName>
</protein>
<organism evidence="2 3">
    <name type="scientific">Furfurilactobacillus siliginis</name>
    <dbReference type="NCBI Taxonomy" id="348151"/>
    <lineage>
        <taxon>Bacteria</taxon>
        <taxon>Bacillati</taxon>
        <taxon>Bacillota</taxon>
        <taxon>Bacilli</taxon>
        <taxon>Lactobacillales</taxon>
        <taxon>Lactobacillaceae</taxon>
        <taxon>Furfurilactobacillus</taxon>
    </lineage>
</organism>
<dbReference type="PANTHER" id="PTHR39203:SF1">
    <property type="entry name" value="CYTOPLASMIC PROTEIN"/>
    <property type="match status" value="1"/>
</dbReference>
<reference evidence="2 3" key="1">
    <citation type="journal article" date="2015" name="Genome Announc.">
        <title>Expanding the biotechnology potential of lactobacilli through comparative genomics of 213 strains and associated genera.</title>
        <authorList>
            <person name="Sun Z."/>
            <person name="Harris H.M."/>
            <person name="McCann A."/>
            <person name="Guo C."/>
            <person name="Argimon S."/>
            <person name="Zhang W."/>
            <person name="Yang X."/>
            <person name="Jeffery I.B."/>
            <person name="Cooney J.C."/>
            <person name="Kagawa T.F."/>
            <person name="Liu W."/>
            <person name="Song Y."/>
            <person name="Salvetti E."/>
            <person name="Wrobel A."/>
            <person name="Rasinkangas P."/>
            <person name="Parkhill J."/>
            <person name="Rea M.C."/>
            <person name="O'Sullivan O."/>
            <person name="Ritari J."/>
            <person name="Douillard F.P."/>
            <person name="Paul Ross R."/>
            <person name="Yang R."/>
            <person name="Briner A.E."/>
            <person name="Felis G.E."/>
            <person name="de Vos W.M."/>
            <person name="Barrangou R."/>
            <person name="Klaenhammer T.R."/>
            <person name="Caufield P.W."/>
            <person name="Cui Y."/>
            <person name="Zhang H."/>
            <person name="O'Toole P.W."/>
        </authorList>
    </citation>
    <scope>NUCLEOTIDE SEQUENCE [LARGE SCALE GENOMIC DNA]</scope>
    <source>
        <strain evidence="2 3">DSM 22696</strain>
    </source>
</reference>
<name>A0A0R2L6Y9_9LACO</name>
<dbReference type="Gene3D" id="3.10.400.10">
    <property type="entry name" value="Sulfate adenylyltransferase"/>
    <property type="match status" value="1"/>
</dbReference>
<dbReference type="SUPFAM" id="SSF88697">
    <property type="entry name" value="PUA domain-like"/>
    <property type="match status" value="1"/>
</dbReference>
<evidence type="ECO:0000259" key="1">
    <source>
        <dbReference type="SMART" id="SM01022"/>
    </source>
</evidence>
<sequence length="94" mass="10881">MYEKDEPKPKVGTYSIVLDGSGAPVCITQTERVEIKNFNKVTADHAYLEGEGNRSLKYWRKGHKDFFEKEYYQAGKVFTDEIPCICETFKVVHK</sequence>
<proteinExistence type="predicted"/>
<dbReference type="InterPro" id="IPR009326">
    <property type="entry name" value="DUF984"/>
</dbReference>
<dbReference type="InterPro" id="IPR007374">
    <property type="entry name" value="ASCH_domain"/>
</dbReference>
<dbReference type="Proteomes" id="UP000051139">
    <property type="component" value="Unassembled WGS sequence"/>
</dbReference>
<feature type="domain" description="ASCH" evidence="1">
    <location>
        <begin position="1"/>
        <end position="93"/>
    </location>
</feature>